<evidence type="ECO:0000256" key="1">
    <source>
        <dbReference type="ARBA" id="ARBA00004821"/>
    </source>
</evidence>
<dbReference type="EC" id="2.3.1.181" evidence="3"/>
<dbReference type="InterPro" id="IPR000544">
    <property type="entry name" value="Octanoyltransferase"/>
</dbReference>
<keyword evidence="9" id="KW-1185">Reference proteome</keyword>
<dbReference type="NCBIfam" id="TIGR00214">
    <property type="entry name" value="lipB"/>
    <property type="match status" value="1"/>
</dbReference>
<evidence type="ECO:0000313" key="9">
    <source>
        <dbReference type="Proteomes" id="UP001222932"/>
    </source>
</evidence>
<comment type="similarity">
    <text evidence="2">Belongs to the LipB family.</text>
</comment>
<dbReference type="EMBL" id="BTCM01000009">
    <property type="protein sequence ID" value="GMK59804.1"/>
    <property type="molecule type" value="Genomic_DNA"/>
</dbReference>
<dbReference type="SUPFAM" id="SSF55681">
    <property type="entry name" value="Class II aaRS and biotin synthetases"/>
    <property type="match status" value="1"/>
</dbReference>
<dbReference type="PROSITE" id="PS51733">
    <property type="entry name" value="BPL_LPL_CATALYTIC"/>
    <property type="match status" value="1"/>
</dbReference>
<feature type="region of interest" description="Disordered" evidence="6">
    <location>
        <begin position="24"/>
        <end position="50"/>
    </location>
</feature>
<dbReference type="PANTHER" id="PTHR10993:SF7">
    <property type="entry name" value="LIPOYLTRANSFERASE 2, MITOCHONDRIAL-RELATED"/>
    <property type="match status" value="1"/>
</dbReference>
<sequence length="332" mass="35714">MRTSQALALARTLPRGLLAPASASASASASGTTATGATCPGTASKTVPHKSTALPPVRYHIFRTPLPYPQGLDMQYRVIQERLQRRERGESSAQDVMFLLEHTPTYTTGRRDNSPNPDTLHPEEEKVQDVGAGFYITKRGGQVTYHGPGQIVGYPILDLTAMGTPTRCYVEYLQSLLREYAEDLGLDVAAPHEDGHVGVFRGRDEKLASIGIHLTHRITSHGFAMNVTPEPVPWFDLVTACGLADVRAVSIAQLLERAGKPGPSVAECAAALVPRFASTFGREFIPLDAPAEGETAGEVEAIKAIVADVTALAEKAEKEAGGWPTRPRVKQQ</sequence>
<evidence type="ECO:0000313" key="8">
    <source>
        <dbReference type="EMBL" id="GMK59804.1"/>
    </source>
</evidence>
<feature type="domain" description="BPL/LPL catalytic" evidence="7">
    <location>
        <begin position="91"/>
        <end position="284"/>
    </location>
</feature>
<organism evidence="8 9">
    <name type="scientific">Cutaneotrichosporon spelunceum</name>
    <dbReference type="NCBI Taxonomy" id="1672016"/>
    <lineage>
        <taxon>Eukaryota</taxon>
        <taxon>Fungi</taxon>
        <taxon>Dikarya</taxon>
        <taxon>Basidiomycota</taxon>
        <taxon>Agaricomycotina</taxon>
        <taxon>Tremellomycetes</taxon>
        <taxon>Trichosporonales</taxon>
        <taxon>Trichosporonaceae</taxon>
        <taxon>Cutaneotrichosporon</taxon>
    </lineage>
</organism>
<evidence type="ECO:0000259" key="7">
    <source>
        <dbReference type="PROSITE" id="PS51733"/>
    </source>
</evidence>
<comment type="caution">
    <text evidence="8">The sequence shown here is derived from an EMBL/GenBank/DDBJ whole genome shotgun (WGS) entry which is preliminary data.</text>
</comment>
<keyword evidence="5" id="KW-0012">Acyltransferase</keyword>
<dbReference type="InterPro" id="IPR004143">
    <property type="entry name" value="BPL_LPL_catalytic"/>
</dbReference>
<accession>A0AAD3TZL9</accession>
<feature type="compositionally biased region" description="Low complexity" evidence="6">
    <location>
        <begin position="24"/>
        <end position="44"/>
    </location>
</feature>
<dbReference type="InterPro" id="IPR020605">
    <property type="entry name" value="Octanoyltransferase_CS"/>
</dbReference>
<dbReference type="Pfam" id="PF21948">
    <property type="entry name" value="LplA-B_cat"/>
    <property type="match status" value="1"/>
</dbReference>
<name>A0AAD3TZL9_9TREE</name>
<evidence type="ECO:0000256" key="2">
    <source>
        <dbReference type="ARBA" id="ARBA00007907"/>
    </source>
</evidence>
<reference evidence="8" key="2">
    <citation type="submission" date="2023-06" db="EMBL/GenBank/DDBJ databases">
        <authorList>
            <person name="Kobayashi Y."/>
            <person name="Kayamori A."/>
            <person name="Aoki K."/>
            <person name="Shiwa Y."/>
            <person name="Fujita N."/>
            <person name="Sugita T."/>
            <person name="Iwasaki W."/>
            <person name="Tanaka N."/>
            <person name="Takashima M."/>
        </authorList>
    </citation>
    <scope>NUCLEOTIDE SEQUENCE</scope>
    <source>
        <strain evidence="8">HIS016</strain>
    </source>
</reference>
<dbReference type="GO" id="GO:0009249">
    <property type="term" value="P:protein lipoylation"/>
    <property type="evidence" value="ECO:0007669"/>
    <property type="project" value="InterPro"/>
</dbReference>
<dbReference type="PANTHER" id="PTHR10993">
    <property type="entry name" value="OCTANOYLTRANSFERASE"/>
    <property type="match status" value="1"/>
</dbReference>
<dbReference type="GO" id="GO:0033819">
    <property type="term" value="F:lipoyl(octanoyl) transferase activity"/>
    <property type="evidence" value="ECO:0007669"/>
    <property type="project" value="UniProtKB-EC"/>
</dbReference>
<dbReference type="PROSITE" id="PS01313">
    <property type="entry name" value="LIPB"/>
    <property type="match status" value="1"/>
</dbReference>
<protein>
    <recommendedName>
        <fullName evidence="3">lipoyl(octanoyl) transferase</fullName>
        <ecNumber evidence="3">2.3.1.181</ecNumber>
    </recommendedName>
</protein>
<dbReference type="Gene3D" id="3.30.930.10">
    <property type="entry name" value="Bira Bifunctional Protein, Domain 2"/>
    <property type="match status" value="1"/>
</dbReference>
<comment type="pathway">
    <text evidence="1">Protein modification; protein lipoylation via endogenous pathway; protein N(6)-(lipoyl)lysine from octanoyl-[acyl-carrier-protein]: step 1/2.</text>
</comment>
<dbReference type="InterPro" id="IPR045864">
    <property type="entry name" value="aa-tRNA-synth_II/BPL/LPL"/>
</dbReference>
<dbReference type="AlphaFoldDB" id="A0AAD3TZL9"/>
<evidence type="ECO:0000256" key="4">
    <source>
        <dbReference type="ARBA" id="ARBA00022679"/>
    </source>
</evidence>
<evidence type="ECO:0000256" key="5">
    <source>
        <dbReference type="ARBA" id="ARBA00023315"/>
    </source>
</evidence>
<reference evidence="8" key="1">
    <citation type="journal article" date="2023" name="BMC Genomics">
        <title>Chromosome-level genome assemblies of Cutaneotrichosporon spp. (Trichosporonales, Basidiomycota) reveal imbalanced evolution between nucleotide sequences and chromosome synteny.</title>
        <authorList>
            <person name="Kobayashi Y."/>
            <person name="Kayamori A."/>
            <person name="Aoki K."/>
            <person name="Shiwa Y."/>
            <person name="Matsutani M."/>
            <person name="Fujita N."/>
            <person name="Sugita T."/>
            <person name="Iwasaki W."/>
            <person name="Tanaka N."/>
            <person name="Takashima M."/>
        </authorList>
    </citation>
    <scope>NUCLEOTIDE SEQUENCE</scope>
    <source>
        <strain evidence="8">HIS016</strain>
    </source>
</reference>
<proteinExistence type="inferred from homology"/>
<dbReference type="Proteomes" id="UP001222932">
    <property type="component" value="Unassembled WGS sequence"/>
</dbReference>
<keyword evidence="4" id="KW-0808">Transferase</keyword>
<evidence type="ECO:0000256" key="6">
    <source>
        <dbReference type="SAM" id="MobiDB-lite"/>
    </source>
</evidence>
<evidence type="ECO:0000256" key="3">
    <source>
        <dbReference type="ARBA" id="ARBA00012334"/>
    </source>
</evidence>
<gene>
    <name evidence="8" type="ORF">CspeluHIS016_0900210</name>
</gene>